<evidence type="ECO:0000256" key="6">
    <source>
        <dbReference type="ARBA" id="ARBA00048612"/>
    </source>
</evidence>
<dbReference type="InterPro" id="IPR029063">
    <property type="entry name" value="SAM-dependent_MTases_sf"/>
</dbReference>
<keyword evidence="9" id="KW-1185">Reference proteome</keyword>
<evidence type="ECO:0000313" key="8">
    <source>
        <dbReference type="EnsemblMetazoa" id="XP_014242573.1"/>
    </source>
</evidence>
<dbReference type="EC" id="2.1.1.320" evidence="7"/>
<dbReference type="PANTHER" id="PTHR12049">
    <property type="entry name" value="PROTEIN ARGININE METHYLTRANSFERASE NDUFAF7, MITOCHONDRIAL"/>
    <property type="match status" value="1"/>
</dbReference>
<evidence type="ECO:0000256" key="1">
    <source>
        <dbReference type="ARBA" id="ARBA00004173"/>
    </source>
</evidence>
<dbReference type="Gene3D" id="3.40.50.12710">
    <property type="match status" value="1"/>
</dbReference>
<dbReference type="GO" id="GO:0032981">
    <property type="term" value="P:mitochondrial respiratory chain complex I assembly"/>
    <property type="evidence" value="ECO:0007669"/>
    <property type="project" value="TreeGrafter"/>
</dbReference>
<comment type="function">
    <text evidence="7">Arginine methyltransferase involved in the assembly or stability of mitochondrial NADH:ubiquinone oxidoreductase complex (complex I).</text>
</comment>
<keyword evidence="4 7" id="KW-0808">Transferase</keyword>
<dbReference type="Proteomes" id="UP000494040">
    <property type="component" value="Unassembled WGS sequence"/>
</dbReference>
<accession>A0A8I6TC27</accession>
<evidence type="ECO:0000313" key="9">
    <source>
        <dbReference type="Proteomes" id="UP000494040"/>
    </source>
</evidence>
<evidence type="ECO:0000256" key="7">
    <source>
        <dbReference type="RuleBase" id="RU364114"/>
    </source>
</evidence>
<evidence type="ECO:0000256" key="2">
    <source>
        <dbReference type="ARBA" id="ARBA00005891"/>
    </source>
</evidence>
<dbReference type="PANTHER" id="PTHR12049:SF7">
    <property type="entry name" value="PROTEIN ARGININE METHYLTRANSFERASE NDUFAF7, MITOCHONDRIAL"/>
    <property type="match status" value="1"/>
</dbReference>
<evidence type="ECO:0000256" key="3">
    <source>
        <dbReference type="ARBA" id="ARBA00022603"/>
    </source>
</evidence>
<dbReference type="OMA" id="YYHPQRN"/>
<dbReference type="Pfam" id="PF02636">
    <property type="entry name" value="Methyltransf_28"/>
    <property type="match status" value="1"/>
</dbReference>
<evidence type="ECO:0000256" key="4">
    <source>
        <dbReference type="ARBA" id="ARBA00022679"/>
    </source>
</evidence>
<keyword evidence="3 7" id="KW-0489">Methyltransferase</keyword>
<organism evidence="8 9">
    <name type="scientific">Cimex lectularius</name>
    <name type="common">Bed bug</name>
    <name type="synonym">Acanthia lectularia</name>
    <dbReference type="NCBI Taxonomy" id="79782"/>
    <lineage>
        <taxon>Eukaryota</taxon>
        <taxon>Metazoa</taxon>
        <taxon>Ecdysozoa</taxon>
        <taxon>Arthropoda</taxon>
        <taxon>Hexapoda</taxon>
        <taxon>Insecta</taxon>
        <taxon>Pterygota</taxon>
        <taxon>Neoptera</taxon>
        <taxon>Paraneoptera</taxon>
        <taxon>Hemiptera</taxon>
        <taxon>Heteroptera</taxon>
        <taxon>Panheteroptera</taxon>
        <taxon>Cimicomorpha</taxon>
        <taxon>Cimicidae</taxon>
        <taxon>Cimex</taxon>
    </lineage>
</organism>
<dbReference type="SUPFAM" id="SSF53335">
    <property type="entry name" value="S-adenosyl-L-methionine-dependent methyltransferases"/>
    <property type="match status" value="1"/>
</dbReference>
<keyword evidence="5 7" id="KW-0496">Mitochondrion</keyword>
<comment type="similarity">
    <text evidence="2 7">Belongs to the NDUFAF7 family.</text>
</comment>
<dbReference type="GeneID" id="106662772"/>
<dbReference type="GO" id="GO:0035243">
    <property type="term" value="F:protein-arginine omega-N symmetric methyltransferase activity"/>
    <property type="evidence" value="ECO:0007669"/>
    <property type="project" value="UniProtKB-EC"/>
</dbReference>
<dbReference type="RefSeq" id="XP_014242573.1">
    <property type="nucleotide sequence ID" value="XM_014387087.2"/>
</dbReference>
<evidence type="ECO:0000256" key="5">
    <source>
        <dbReference type="ARBA" id="ARBA00023128"/>
    </source>
</evidence>
<protein>
    <recommendedName>
        <fullName evidence="7">Protein arginine methyltransferase NDUFAF7</fullName>
        <ecNumber evidence="7">2.1.1.320</ecNumber>
    </recommendedName>
</protein>
<reference evidence="8" key="1">
    <citation type="submission" date="2022-01" db="UniProtKB">
        <authorList>
            <consortium name="EnsemblMetazoa"/>
        </authorList>
    </citation>
    <scope>IDENTIFICATION</scope>
</reference>
<dbReference type="InterPro" id="IPR003788">
    <property type="entry name" value="NDUFAF7"/>
</dbReference>
<name>A0A8I6TC27_CIMLE</name>
<dbReference type="InterPro" id="IPR038375">
    <property type="entry name" value="NDUFAF7_sf"/>
</dbReference>
<dbReference type="GO" id="GO:0005739">
    <property type="term" value="C:mitochondrion"/>
    <property type="evidence" value="ECO:0007669"/>
    <property type="project" value="UniProtKB-SubCell"/>
</dbReference>
<dbReference type="EnsemblMetazoa" id="XM_014387087.2">
    <property type="protein sequence ID" value="XP_014242573.1"/>
    <property type="gene ID" value="LOC106662772"/>
</dbReference>
<dbReference type="GO" id="GO:0032259">
    <property type="term" value="P:methylation"/>
    <property type="evidence" value="ECO:0007669"/>
    <property type="project" value="UniProtKB-KW"/>
</dbReference>
<dbReference type="AlphaFoldDB" id="A0A8I6TC27"/>
<proteinExistence type="inferred from homology"/>
<dbReference type="OrthoDB" id="438553at2759"/>
<sequence>MLIKTAKLFRRFKYQNIFTGRKLCSNPTTKVEKSCFNLLKTRIDMCGPLTVADYMKEIFMNPKMGYYMTKDVFGKDGDFTTSPEISQLFGEMIAIWCINEWHKLGSPNPHFLVELGPGRGTMMQDILRVFNKIGMNNAGLSVHLVEVSRELSKIQAKNLCTTVKETTGAHFMEGVTETGVPVYWYNSIESVPTCFTLILAHEFFDALPIHKFQKTDEGWREVLIDVNEAGNKLRYVISKAPTPASLYFTAGEEKRHHLEVSPQAGMIMQHIAQRLVNHGGFLLVADYGHTGEREDTFRAFRNHSQQDPLLEPGMSDLTADVDFSYLKKMVADKLLAFGPKSQHDFLKSLHIDIRLEVLLKKSKSKEEKEMLLSGYKMIMDRDKMGECFKFMSFFPSVVKELLEQFPVVGFEN</sequence>
<comment type="subcellular location">
    <subcellularLocation>
        <location evidence="1 7">Mitochondrion</location>
    </subcellularLocation>
</comment>
<dbReference type="KEGG" id="clec:106662772"/>
<comment type="catalytic activity">
    <reaction evidence="6 7">
        <text>L-arginyl-[protein] + 2 S-adenosyl-L-methionine = N(omega),N(omega)'-dimethyl-L-arginyl-[protein] + 2 S-adenosyl-L-homocysteine + 2 H(+)</text>
        <dbReference type="Rhea" id="RHEA:48108"/>
        <dbReference type="Rhea" id="RHEA-COMP:10532"/>
        <dbReference type="Rhea" id="RHEA-COMP:11992"/>
        <dbReference type="ChEBI" id="CHEBI:15378"/>
        <dbReference type="ChEBI" id="CHEBI:29965"/>
        <dbReference type="ChEBI" id="CHEBI:57856"/>
        <dbReference type="ChEBI" id="CHEBI:59789"/>
        <dbReference type="ChEBI" id="CHEBI:88221"/>
        <dbReference type="EC" id="2.1.1.320"/>
    </reaction>
</comment>